<sequence>MENTVNNRINQLIHFLNKNHKTFAESIGKAPTVIYNTVKGKNKPSFDVLEAICEVYPQVNPGWLLKGEGEILQSEPKSKLTDQAPDGYLHEHIRRLEENFSKLANQLEKKDEQIENLHEMLKMALGKFDPDSDEPKMASFTILRNAS</sequence>
<keyword evidence="1" id="KW-0175">Coiled coil</keyword>
<protein>
    <submittedName>
        <fullName evidence="2">XRE family transcriptional regulator</fullName>
    </submittedName>
</protein>
<evidence type="ECO:0000313" key="3">
    <source>
        <dbReference type="Proteomes" id="UP000295706"/>
    </source>
</evidence>
<dbReference type="EMBL" id="SMJU01000004">
    <property type="protein sequence ID" value="TDB66847.1"/>
    <property type="molecule type" value="Genomic_DNA"/>
</dbReference>
<dbReference type="InterPro" id="IPR001387">
    <property type="entry name" value="Cro/C1-type_HTH"/>
</dbReference>
<comment type="caution">
    <text evidence="2">The sequence shown here is derived from an EMBL/GenBank/DDBJ whole genome shotgun (WGS) entry which is preliminary data.</text>
</comment>
<dbReference type="Proteomes" id="UP000295706">
    <property type="component" value="Unassembled WGS sequence"/>
</dbReference>
<dbReference type="SUPFAM" id="SSF47413">
    <property type="entry name" value="lambda repressor-like DNA-binding domains"/>
    <property type="match status" value="1"/>
</dbReference>
<evidence type="ECO:0000256" key="1">
    <source>
        <dbReference type="SAM" id="Coils"/>
    </source>
</evidence>
<dbReference type="GO" id="GO:0003677">
    <property type="term" value="F:DNA binding"/>
    <property type="evidence" value="ECO:0007669"/>
    <property type="project" value="InterPro"/>
</dbReference>
<organism evidence="2 3">
    <name type="scientific">Arundinibacter roseus</name>
    <dbReference type="NCBI Taxonomy" id="2070510"/>
    <lineage>
        <taxon>Bacteria</taxon>
        <taxon>Pseudomonadati</taxon>
        <taxon>Bacteroidota</taxon>
        <taxon>Cytophagia</taxon>
        <taxon>Cytophagales</taxon>
        <taxon>Spirosomataceae</taxon>
        <taxon>Arundinibacter</taxon>
    </lineage>
</organism>
<dbReference type="InterPro" id="IPR010982">
    <property type="entry name" value="Lambda_DNA-bd_dom_sf"/>
</dbReference>
<evidence type="ECO:0000313" key="2">
    <source>
        <dbReference type="EMBL" id="TDB66847.1"/>
    </source>
</evidence>
<dbReference type="CDD" id="cd00093">
    <property type="entry name" value="HTH_XRE"/>
    <property type="match status" value="1"/>
</dbReference>
<dbReference type="RefSeq" id="WP_132115902.1">
    <property type="nucleotide sequence ID" value="NZ_SMJU01000004.1"/>
</dbReference>
<accession>A0A4R4KFT0</accession>
<dbReference type="OrthoDB" id="839492at2"/>
<proteinExistence type="predicted"/>
<dbReference type="AlphaFoldDB" id="A0A4R4KFT0"/>
<gene>
    <name evidence="2" type="ORF">EZE20_06895</name>
</gene>
<feature type="coiled-coil region" evidence="1">
    <location>
        <begin position="93"/>
        <end position="127"/>
    </location>
</feature>
<name>A0A4R4KFT0_9BACT</name>
<dbReference type="Gene3D" id="1.10.260.40">
    <property type="entry name" value="lambda repressor-like DNA-binding domains"/>
    <property type="match status" value="1"/>
</dbReference>
<keyword evidence="3" id="KW-1185">Reference proteome</keyword>
<reference evidence="2 3" key="1">
    <citation type="submission" date="2019-02" db="EMBL/GenBank/DDBJ databases">
        <title>Arundinibacter roseus gen. nov., sp. nov., a new member of the family Cytophagaceae.</title>
        <authorList>
            <person name="Szuroczki S."/>
            <person name="Khayer B."/>
            <person name="Sproer C."/>
            <person name="Toumi M."/>
            <person name="Szabo A."/>
            <person name="Felfoldi T."/>
            <person name="Schumann P."/>
            <person name="Toth E."/>
        </authorList>
    </citation>
    <scope>NUCLEOTIDE SEQUENCE [LARGE SCALE GENOMIC DNA]</scope>
    <source>
        <strain evidence="2 3">DMA-k-7a</strain>
    </source>
</reference>